<keyword evidence="2 5" id="KW-0812">Transmembrane</keyword>
<dbReference type="Proteomes" id="UP000346198">
    <property type="component" value="Unassembled WGS sequence"/>
</dbReference>
<dbReference type="InterPro" id="IPR004842">
    <property type="entry name" value="SLC12A_fam"/>
</dbReference>
<dbReference type="InterPro" id="IPR004841">
    <property type="entry name" value="AA-permease/SLC12A_dom"/>
</dbReference>
<dbReference type="PANTHER" id="PTHR11827">
    <property type="entry name" value="SOLUTE CARRIER FAMILY 12, CATION COTRANSPORTERS"/>
    <property type="match status" value="1"/>
</dbReference>
<dbReference type="PANTHER" id="PTHR11827:SF72">
    <property type="entry name" value="GH08340P"/>
    <property type="match status" value="1"/>
</dbReference>
<feature type="transmembrane region" description="Helical" evidence="5">
    <location>
        <begin position="198"/>
        <end position="221"/>
    </location>
</feature>
<accession>A0A6C2UUW6</accession>
<evidence type="ECO:0000313" key="8">
    <source>
        <dbReference type="EMBL" id="VGO22646.1"/>
    </source>
</evidence>
<feature type="transmembrane region" description="Helical" evidence="5">
    <location>
        <begin position="91"/>
        <end position="114"/>
    </location>
</feature>
<evidence type="ECO:0000313" key="9">
    <source>
        <dbReference type="Proteomes" id="UP000346198"/>
    </source>
</evidence>
<dbReference type="GO" id="GO:0015377">
    <property type="term" value="F:chloride:monoatomic cation symporter activity"/>
    <property type="evidence" value="ECO:0007669"/>
    <property type="project" value="InterPro"/>
</dbReference>
<feature type="domain" description="Amino acid permease/ SLC12A" evidence="6">
    <location>
        <begin position="19"/>
        <end position="433"/>
    </location>
</feature>
<dbReference type="Pfam" id="PF03522">
    <property type="entry name" value="SLC12"/>
    <property type="match status" value="1"/>
</dbReference>
<evidence type="ECO:0000256" key="5">
    <source>
        <dbReference type="SAM" id="Phobius"/>
    </source>
</evidence>
<gene>
    <name evidence="8" type="ORF">SCARR_04741</name>
</gene>
<feature type="transmembrane region" description="Helical" evidence="5">
    <location>
        <begin position="45"/>
        <end position="70"/>
    </location>
</feature>
<evidence type="ECO:0000259" key="6">
    <source>
        <dbReference type="Pfam" id="PF00324"/>
    </source>
</evidence>
<organism evidence="8 9">
    <name type="scientific">Pontiella sulfatireligans</name>
    <dbReference type="NCBI Taxonomy" id="2750658"/>
    <lineage>
        <taxon>Bacteria</taxon>
        <taxon>Pseudomonadati</taxon>
        <taxon>Kiritimatiellota</taxon>
        <taxon>Kiritimatiellia</taxon>
        <taxon>Kiritimatiellales</taxon>
        <taxon>Pontiellaceae</taxon>
        <taxon>Pontiella</taxon>
    </lineage>
</organism>
<sequence length="753" mass="81840">MGEQIEKQGYSFGTFKGVYTPSVLTIFGVIMYLRFGWVLGNVGLAGTLLIVTIATSITFLTGLSISAMATNMKVGGGGAYYIIARSLGLEAGAAIGLPLFFARAIGIAFYIAGFTEALLSIMNPLASLGIEPALAAKIISAGTLLLLTVLVYFSADLALKIQFGIFAAITVSLISFFMGNPSSEALAIPLDAVIPPKAGFWVVFAVFFPAVTGIEAGLGLSGDLKDPSKSLPIGTLLAIATGYVVYMVMPVFLNAKIPDSSLLLVDPNIMATISRWAPLVVAGVFAASLSSAMGSLLGAPRTLQALAVDRVIPRFIGRGFGKDKADPRIATAFSFVVALAAVWLGNLNLIAPILSMFFLLSYGLLNLSAGLEGLIESPSWRPKFKIHYGVSLLGAALCFAAMLMIDAGATLISIFVTALVYYLVKRRRLNAHWADMRYGILTQLVRFAIHHLSRLKPDERTWKPNILALSGSPKSRWHLVEMAHALTQHSSALTVASILPVEDWSAEKVQSMESSMHDYLEKREVDAMVKIFPSPDMLTGAKSLVRAYGYGPLVPNTILLGDTENRSSFIEFAELIQLVYRTRRNLIMLRESDVTVDEDADRKADAIADEIHVWWGGNKANIGLILTLAYQIQKSPVWQQSKLVIKTIVDSEDELEPARERMETFIEEQRIPAEAKVLIKSMPSFYEIIRQSSANAGLIFMGMRPPGEEETIEAYSDYYGKLMDATKQMPPLALALAAEDIEFRQVIGISGRN</sequence>
<dbReference type="Gene3D" id="1.20.1740.10">
    <property type="entry name" value="Amino acid/polyamine transporter I"/>
    <property type="match status" value="1"/>
</dbReference>
<comment type="subcellular location">
    <subcellularLocation>
        <location evidence="1">Membrane</location>
        <topology evidence="1">Multi-pass membrane protein</topology>
    </subcellularLocation>
</comment>
<evidence type="ECO:0000256" key="4">
    <source>
        <dbReference type="ARBA" id="ARBA00023136"/>
    </source>
</evidence>
<dbReference type="EMBL" id="CAAHFH010000002">
    <property type="protein sequence ID" value="VGO22646.1"/>
    <property type="molecule type" value="Genomic_DNA"/>
</dbReference>
<dbReference type="AlphaFoldDB" id="A0A6C2UUW6"/>
<reference evidence="8 9" key="1">
    <citation type="submission" date="2019-04" db="EMBL/GenBank/DDBJ databases">
        <authorList>
            <person name="Van Vliet M D."/>
        </authorList>
    </citation>
    <scope>NUCLEOTIDE SEQUENCE [LARGE SCALE GENOMIC DNA]</scope>
    <source>
        <strain evidence="8 9">F21</strain>
    </source>
</reference>
<feature type="transmembrane region" description="Helical" evidence="5">
    <location>
        <begin position="329"/>
        <end position="347"/>
    </location>
</feature>
<proteinExistence type="predicted"/>
<feature type="transmembrane region" description="Helical" evidence="5">
    <location>
        <begin position="12"/>
        <end position="33"/>
    </location>
</feature>
<dbReference type="RefSeq" id="WP_136064156.1">
    <property type="nucleotide sequence ID" value="NZ_CAAHFH010000002.1"/>
</dbReference>
<name>A0A6C2UUW6_9BACT</name>
<dbReference type="Pfam" id="PF00324">
    <property type="entry name" value="AA_permease"/>
    <property type="match status" value="1"/>
</dbReference>
<evidence type="ECO:0000259" key="7">
    <source>
        <dbReference type="Pfam" id="PF03522"/>
    </source>
</evidence>
<feature type="transmembrane region" description="Helical" evidence="5">
    <location>
        <begin position="134"/>
        <end position="154"/>
    </location>
</feature>
<evidence type="ECO:0000256" key="3">
    <source>
        <dbReference type="ARBA" id="ARBA00022989"/>
    </source>
</evidence>
<keyword evidence="4 5" id="KW-0472">Membrane</keyword>
<dbReference type="GO" id="GO:0016020">
    <property type="term" value="C:membrane"/>
    <property type="evidence" value="ECO:0007669"/>
    <property type="project" value="UniProtKB-SubCell"/>
</dbReference>
<keyword evidence="3 5" id="KW-1133">Transmembrane helix</keyword>
<feature type="transmembrane region" description="Helical" evidence="5">
    <location>
        <begin position="233"/>
        <end position="253"/>
    </location>
</feature>
<dbReference type="InterPro" id="IPR018491">
    <property type="entry name" value="SLC12_C"/>
</dbReference>
<feature type="transmembrane region" description="Helical" evidence="5">
    <location>
        <begin position="161"/>
        <end position="178"/>
    </location>
</feature>
<feature type="transmembrane region" description="Helical" evidence="5">
    <location>
        <begin position="273"/>
        <end position="297"/>
    </location>
</feature>
<feature type="transmembrane region" description="Helical" evidence="5">
    <location>
        <begin position="408"/>
        <end position="424"/>
    </location>
</feature>
<evidence type="ECO:0008006" key="10">
    <source>
        <dbReference type="Google" id="ProtNLM"/>
    </source>
</evidence>
<keyword evidence="9" id="KW-1185">Reference proteome</keyword>
<protein>
    <recommendedName>
        <fullName evidence="10">Na-K-Cl cotransporter</fullName>
    </recommendedName>
</protein>
<evidence type="ECO:0000256" key="2">
    <source>
        <dbReference type="ARBA" id="ARBA00022692"/>
    </source>
</evidence>
<feature type="domain" description="SLC12A transporter C-terminal" evidence="7">
    <location>
        <begin position="477"/>
        <end position="562"/>
    </location>
</feature>
<evidence type="ECO:0000256" key="1">
    <source>
        <dbReference type="ARBA" id="ARBA00004141"/>
    </source>
</evidence>